<dbReference type="GO" id="GO:0005886">
    <property type="term" value="C:plasma membrane"/>
    <property type="evidence" value="ECO:0007669"/>
    <property type="project" value="UniProtKB-SubCell"/>
</dbReference>
<accession>A0A2T2WEF6</accession>
<dbReference type="Pfam" id="PF00510">
    <property type="entry name" value="COX3"/>
    <property type="match status" value="1"/>
</dbReference>
<dbReference type="InterPro" id="IPR035973">
    <property type="entry name" value="Cyt_c_oxidase_su3-like_sf"/>
</dbReference>
<dbReference type="PANTHER" id="PTHR11403">
    <property type="entry name" value="CYTOCHROME C OXIDASE SUBUNIT III"/>
    <property type="match status" value="1"/>
</dbReference>
<evidence type="ECO:0000256" key="8">
    <source>
        <dbReference type="SAM" id="Phobius"/>
    </source>
</evidence>
<protein>
    <submittedName>
        <fullName evidence="10">Cytochrome o ubiquinol oxidase subunit III</fullName>
    </submittedName>
</protein>
<organism evidence="10 11">
    <name type="scientific">Sulfobacillus acidophilus</name>
    <dbReference type="NCBI Taxonomy" id="53633"/>
    <lineage>
        <taxon>Bacteria</taxon>
        <taxon>Bacillati</taxon>
        <taxon>Bacillota</taxon>
        <taxon>Clostridia</taxon>
        <taxon>Eubacteriales</taxon>
        <taxon>Clostridiales Family XVII. Incertae Sedis</taxon>
        <taxon>Sulfobacillus</taxon>
    </lineage>
</organism>
<dbReference type="FunFam" id="1.20.120.80:FF:000001">
    <property type="entry name" value="Cytochrome (Ubi)quinol oxidase subunit III"/>
    <property type="match status" value="1"/>
</dbReference>
<keyword evidence="4 7" id="KW-0812">Transmembrane</keyword>
<evidence type="ECO:0000313" key="10">
    <source>
        <dbReference type="EMBL" id="PSR20614.1"/>
    </source>
</evidence>
<dbReference type="AlphaFoldDB" id="A0A2T2WEF6"/>
<feature type="transmembrane region" description="Helical" evidence="8">
    <location>
        <begin position="129"/>
        <end position="153"/>
    </location>
</feature>
<dbReference type="InterPro" id="IPR000298">
    <property type="entry name" value="Cyt_c_oxidase-like_su3"/>
</dbReference>
<dbReference type="EMBL" id="PXYV01000055">
    <property type="protein sequence ID" value="PSR20614.1"/>
    <property type="molecule type" value="Genomic_DNA"/>
</dbReference>
<feature type="transmembrane region" description="Helical" evidence="8">
    <location>
        <begin position="21"/>
        <end position="44"/>
    </location>
</feature>
<gene>
    <name evidence="10" type="ORF">C7B45_13955</name>
</gene>
<reference evidence="10 11" key="1">
    <citation type="journal article" date="2014" name="BMC Genomics">
        <title>Comparison of environmental and isolate Sulfobacillus genomes reveals diverse carbon, sulfur, nitrogen, and hydrogen metabolisms.</title>
        <authorList>
            <person name="Justice N.B."/>
            <person name="Norman A."/>
            <person name="Brown C.T."/>
            <person name="Singh A."/>
            <person name="Thomas B.C."/>
            <person name="Banfield J.F."/>
        </authorList>
    </citation>
    <scope>NUCLEOTIDE SEQUENCE [LARGE SCALE GENOMIC DNA]</scope>
    <source>
        <strain evidence="10">AMDSBA3</strain>
    </source>
</reference>
<evidence type="ECO:0000259" key="9">
    <source>
        <dbReference type="PROSITE" id="PS50253"/>
    </source>
</evidence>
<dbReference type="InterPro" id="IPR013833">
    <property type="entry name" value="Cyt_c_oxidase_su3_a-hlx"/>
</dbReference>
<comment type="caution">
    <text evidence="10">The sequence shown here is derived from an EMBL/GenBank/DDBJ whole genome shotgun (WGS) entry which is preliminary data.</text>
</comment>
<feature type="transmembrane region" description="Helical" evidence="8">
    <location>
        <begin position="64"/>
        <end position="84"/>
    </location>
</feature>
<keyword evidence="5 8" id="KW-1133">Transmembrane helix</keyword>
<evidence type="ECO:0000256" key="4">
    <source>
        <dbReference type="ARBA" id="ARBA00022692"/>
    </source>
</evidence>
<dbReference type="Gene3D" id="1.20.120.80">
    <property type="entry name" value="Cytochrome c oxidase, subunit III, four-helix bundle"/>
    <property type="match status" value="1"/>
</dbReference>
<name>A0A2T2WEF6_9FIRM</name>
<evidence type="ECO:0000256" key="3">
    <source>
        <dbReference type="ARBA" id="ARBA00022475"/>
    </source>
</evidence>
<keyword evidence="3" id="KW-1003">Cell membrane</keyword>
<proteinExistence type="inferred from homology"/>
<feature type="transmembrane region" description="Helical" evidence="8">
    <location>
        <begin position="91"/>
        <end position="109"/>
    </location>
</feature>
<evidence type="ECO:0000313" key="11">
    <source>
        <dbReference type="Proteomes" id="UP000241848"/>
    </source>
</evidence>
<dbReference type="SUPFAM" id="SSF81452">
    <property type="entry name" value="Cytochrome c oxidase subunit III-like"/>
    <property type="match status" value="1"/>
</dbReference>
<comment type="similarity">
    <text evidence="2 7">Belongs to the cytochrome c oxidase subunit 3 family.</text>
</comment>
<dbReference type="PROSITE" id="PS50253">
    <property type="entry name" value="COX3"/>
    <property type="match status" value="1"/>
</dbReference>
<dbReference type="InterPro" id="IPR024791">
    <property type="entry name" value="Cyt_c/ubiquinol_Oxase_su3"/>
</dbReference>
<evidence type="ECO:0000256" key="1">
    <source>
        <dbReference type="ARBA" id="ARBA00004651"/>
    </source>
</evidence>
<comment type="subcellular location">
    <subcellularLocation>
        <location evidence="1 7">Cell membrane</location>
        <topology evidence="1 7">Multi-pass membrane protein</topology>
    </subcellularLocation>
</comment>
<dbReference type="GO" id="GO:0019646">
    <property type="term" value="P:aerobic electron transport chain"/>
    <property type="evidence" value="ECO:0007669"/>
    <property type="project" value="InterPro"/>
</dbReference>
<evidence type="ECO:0000256" key="6">
    <source>
        <dbReference type="ARBA" id="ARBA00023136"/>
    </source>
</evidence>
<dbReference type="Proteomes" id="UP000241848">
    <property type="component" value="Unassembled WGS sequence"/>
</dbReference>
<evidence type="ECO:0000256" key="5">
    <source>
        <dbReference type="ARBA" id="ARBA00022989"/>
    </source>
</evidence>
<evidence type="ECO:0000256" key="2">
    <source>
        <dbReference type="ARBA" id="ARBA00010581"/>
    </source>
</evidence>
<keyword evidence="6 8" id="KW-0472">Membrane</keyword>
<dbReference type="GO" id="GO:0004129">
    <property type="term" value="F:cytochrome-c oxidase activity"/>
    <property type="evidence" value="ECO:0007669"/>
    <property type="project" value="InterPro"/>
</dbReference>
<sequence length="198" mass="22402">MSTPTTLPKEFQDQQESIRIMGFWVFLATDVALFGCLFSVYAVFRSRVALGPTPHQIFSLGPVLLETLILLTSSFTISLSLFAARRDRLKPALYCLILTLLLGASFVTLEIREFSHDVMAGHTWHQSAFLSAFFTLVGTHGSHVTFGVVWAIMLSMQLALRGLTVINRRKLYTFALYWHFLDIVWIFLFSIVYLTGIA</sequence>
<evidence type="ECO:0000256" key="7">
    <source>
        <dbReference type="RuleBase" id="RU003376"/>
    </source>
</evidence>
<dbReference type="PANTHER" id="PTHR11403:SF2">
    <property type="entry name" value="CYTOCHROME BO(3) UBIQUINOL OXIDASE SUBUNIT 3"/>
    <property type="match status" value="1"/>
</dbReference>
<feature type="domain" description="Heme-copper oxidase subunit III family profile" evidence="9">
    <location>
        <begin position="21"/>
        <end position="197"/>
    </location>
</feature>
<feature type="transmembrane region" description="Helical" evidence="8">
    <location>
        <begin position="174"/>
        <end position="194"/>
    </location>
</feature>